<sequence>IGGGMMMVKEDLQTVTETAQTLGISADRLRRLSAAMEENGAAFPRNNRRGRLYSATAIQQLTAITQRVSTEHLSIQAAVRAVLAPVNRAAEPAADLAVTVQSQQEEINQLRQLVSTVIEQNTRILEMLHQVDPNLADQVKAVEKRDVTTRPTEISAAPPASAKPRTHTYLDPHAAEIAVEHNDRPKTLADMQLPADDHPKRSWWERFRR</sequence>
<feature type="coiled-coil region" evidence="1">
    <location>
        <begin position="93"/>
        <end position="120"/>
    </location>
</feature>
<feature type="non-terminal residue" evidence="3">
    <location>
        <position position="1"/>
    </location>
</feature>
<keyword evidence="1" id="KW-0175">Coiled coil</keyword>
<organism evidence="3 4">
    <name type="scientific">Schleiferilactobacillus harbinensis</name>
    <dbReference type="NCBI Taxonomy" id="304207"/>
    <lineage>
        <taxon>Bacteria</taxon>
        <taxon>Bacillati</taxon>
        <taxon>Bacillota</taxon>
        <taxon>Bacilli</taxon>
        <taxon>Lactobacillales</taxon>
        <taxon>Lactobacillaceae</taxon>
        <taxon>Schleiferilactobacillus</taxon>
    </lineage>
</organism>
<evidence type="ECO:0000256" key="1">
    <source>
        <dbReference type="SAM" id="Coils"/>
    </source>
</evidence>
<protein>
    <recommendedName>
        <fullName evidence="5">HTH merR-type domain-containing protein</fullName>
    </recommendedName>
</protein>
<evidence type="ECO:0000313" key="3">
    <source>
        <dbReference type="EMBL" id="MEE6716816.1"/>
    </source>
</evidence>
<dbReference type="Proteomes" id="UP001330016">
    <property type="component" value="Unassembled WGS sequence"/>
</dbReference>
<evidence type="ECO:0000256" key="2">
    <source>
        <dbReference type="SAM" id="MobiDB-lite"/>
    </source>
</evidence>
<feature type="region of interest" description="Disordered" evidence="2">
    <location>
        <begin position="146"/>
        <end position="166"/>
    </location>
</feature>
<name>A0ABU7T2H4_9LACO</name>
<dbReference type="EMBL" id="JAQSGK010000051">
    <property type="protein sequence ID" value="MEE6716816.1"/>
    <property type="molecule type" value="Genomic_DNA"/>
</dbReference>
<gene>
    <name evidence="3" type="ORF">PS435_13240</name>
</gene>
<dbReference type="RefSeq" id="WP_331244357.1">
    <property type="nucleotide sequence ID" value="NZ_JAQSGJ010000051.1"/>
</dbReference>
<dbReference type="Gene3D" id="1.10.1660.10">
    <property type="match status" value="1"/>
</dbReference>
<evidence type="ECO:0008006" key="5">
    <source>
        <dbReference type="Google" id="ProtNLM"/>
    </source>
</evidence>
<reference evidence="3 4" key="1">
    <citation type="submission" date="2023-02" db="EMBL/GenBank/DDBJ databases">
        <title>The predominant lactic acid bacteria and yeasts involved in the spontaneous fermentation of millet during the production of the traditional porridge Hausa koko in Ghana.</title>
        <authorList>
            <person name="Atter A."/>
            <person name="Diaz M."/>
        </authorList>
    </citation>
    <scope>NUCLEOTIDE SEQUENCE [LARGE SCALE GENOMIC DNA]</scope>
    <source>
        <strain evidence="3 4">FI11640</strain>
    </source>
</reference>
<accession>A0ABU7T2H4</accession>
<evidence type="ECO:0000313" key="4">
    <source>
        <dbReference type="Proteomes" id="UP001330016"/>
    </source>
</evidence>
<keyword evidence="4" id="KW-1185">Reference proteome</keyword>
<proteinExistence type="predicted"/>
<comment type="caution">
    <text evidence="3">The sequence shown here is derived from an EMBL/GenBank/DDBJ whole genome shotgun (WGS) entry which is preliminary data.</text>
</comment>